<dbReference type="EMBL" id="CACSLK010016728">
    <property type="protein sequence ID" value="CAA0817983.1"/>
    <property type="molecule type" value="Genomic_DNA"/>
</dbReference>
<evidence type="ECO:0000313" key="6">
    <source>
        <dbReference type="Proteomes" id="UP001153555"/>
    </source>
</evidence>
<dbReference type="Gene3D" id="3.10.450.10">
    <property type="match status" value="1"/>
</dbReference>
<dbReference type="InterPro" id="IPR046350">
    <property type="entry name" value="Cystatin_sf"/>
</dbReference>
<dbReference type="Proteomes" id="UP001153555">
    <property type="component" value="Unassembled WGS sequence"/>
</dbReference>
<keyword evidence="6" id="KW-1185">Reference proteome</keyword>
<evidence type="ECO:0000313" key="5">
    <source>
        <dbReference type="EMBL" id="CAA0817983.1"/>
    </source>
</evidence>
<feature type="domain" description="Cystatin" evidence="4">
    <location>
        <begin position="33"/>
        <end position="117"/>
    </location>
</feature>
<sequence length="122" mass="13165">MSLKSRSLVIYPLIILLSAMVLLPNVAYSLGVGQPVTLRPEDLKGEEVLEVGNFSVTEYNKQNNKNLEFNDVVGGTKQVVNGIKYSLVVNATDAGAAGNYSAVVVVKAREKIPNTLVSFIKI</sequence>
<dbReference type="AlphaFoldDB" id="A0A9N7MYC8"/>
<dbReference type="Pfam" id="PF16845">
    <property type="entry name" value="SQAPI"/>
    <property type="match status" value="1"/>
</dbReference>
<dbReference type="PANTHER" id="PTHR47364:SF2">
    <property type="entry name" value="CYSTEINE PROTEINASE INHIBITOR 5"/>
    <property type="match status" value="1"/>
</dbReference>
<keyword evidence="3" id="KW-0732">Signal</keyword>
<accession>A0A9N7MYC8</accession>
<evidence type="ECO:0000256" key="1">
    <source>
        <dbReference type="ARBA" id="ARBA00022690"/>
    </source>
</evidence>
<name>A0A9N7MYC8_STRHE</name>
<keyword evidence="1" id="KW-0646">Protease inhibitor</keyword>
<gene>
    <name evidence="5" type="ORF">SHERM_17362</name>
</gene>
<dbReference type="SMART" id="SM00043">
    <property type="entry name" value="CY"/>
    <property type="match status" value="1"/>
</dbReference>
<reference evidence="5" key="1">
    <citation type="submission" date="2019-12" db="EMBL/GenBank/DDBJ databases">
        <authorList>
            <person name="Scholes J."/>
        </authorList>
    </citation>
    <scope>NUCLEOTIDE SEQUENCE</scope>
</reference>
<protein>
    <submittedName>
        <fullName evidence="5">Cysteine proteinase inhibitor 5</fullName>
    </submittedName>
</protein>
<dbReference type="CDD" id="cd00042">
    <property type="entry name" value="CY"/>
    <property type="match status" value="1"/>
</dbReference>
<evidence type="ECO:0000259" key="4">
    <source>
        <dbReference type="SMART" id="SM00043"/>
    </source>
</evidence>
<dbReference type="OrthoDB" id="2016588at2759"/>
<organism evidence="5 6">
    <name type="scientific">Striga hermonthica</name>
    <name type="common">Purple witchweed</name>
    <name type="synonym">Buchnera hermonthica</name>
    <dbReference type="NCBI Taxonomy" id="68872"/>
    <lineage>
        <taxon>Eukaryota</taxon>
        <taxon>Viridiplantae</taxon>
        <taxon>Streptophyta</taxon>
        <taxon>Embryophyta</taxon>
        <taxon>Tracheophyta</taxon>
        <taxon>Spermatophyta</taxon>
        <taxon>Magnoliopsida</taxon>
        <taxon>eudicotyledons</taxon>
        <taxon>Gunneridae</taxon>
        <taxon>Pentapetalae</taxon>
        <taxon>asterids</taxon>
        <taxon>lamiids</taxon>
        <taxon>Lamiales</taxon>
        <taxon>Orobanchaceae</taxon>
        <taxon>Buchnereae</taxon>
        <taxon>Striga</taxon>
    </lineage>
</organism>
<evidence type="ECO:0000256" key="2">
    <source>
        <dbReference type="ARBA" id="ARBA00022704"/>
    </source>
</evidence>
<feature type="chain" id="PRO_5040202202" evidence="3">
    <location>
        <begin position="30"/>
        <end position="122"/>
    </location>
</feature>
<keyword evidence="2" id="KW-0789">Thiol protease inhibitor</keyword>
<dbReference type="SUPFAM" id="SSF54403">
    <property type="entry name" value="Cystatin/monellin"/>
    <property type="match status" value="1"/>
</dbReference>
<evidence type="ECO:0000256" key="3">
    <source>
        <dbReference type="SAM" id="SignalP"/>
    </source>
</evidence>
<dbReference type="InterPro" id="IPR000010">
    <property type="entry name" value="Cystatin_dom"/>
</dbReference>
<feature type="signal peptide" evidence="3">
    <location>
        <begin position="1"/>
        <end position="29"/>
    </location>
</feature>
<dbReference type="PANTHER" id="PTHR47364">
    <property type="entry name" value="CYSTEINE PROTEINASE INHIBITOR 5"/>
    <property type="match status" value="1"/>
</dbReference>
<dbReference type="GO" id="GO:0004869">
    <property type="term" value="F:cysteine-type endopeptidase inhibitor activity"/>
    <property type="evidence" value="ECO:0007669"/>
    <property type="project" value="UniProtKB-KW"/>
</dbReference>
<proteinExistence type="predicted"/>
<comment type="caution">
    <text evidence="5">The sequence shown here is derived from an EMBL/GenBank/DDBJ whole genome shotgun (WGS) entry which is preliminary data.</text>
</comment>